<dbReference type="GO" id="GO:0000460">
    <property type="term" value="P:maturation of 5.8S rRNA"/>
    <property type="evidence" value="ECO:0007669"/>
    <property type="project" value="TreeGrafter"/>
</dbReference>
<organism evidence="7">
    <name type="scientific">Lotharella globosa</name>
    <dbReference type="NCBI Taxonomy" id="91324"/>
    <lineage>
        <taxon>Eukaryota</taxon>
        <taxon>Sar</taxon>
        <taxon>Rhizaria</taxon>
        <taxon>Cercozoa</taxon>
        <taxon>Chlorarachniophyceae</taxon>
        <taxon>Lotharella</taxon>
    </lineage>
</organism>
<feature type="compositionally biased region" description="Basic and acidic residues" evidence="5">
    <location>
        <begin position="297"/>
        <end position="310"/>
    </location>
</feature>
<reference evidence="7" key="1">
    <citation type="submission" date="2021-01" db="EMBL/GenBank/DDBJ databases">
        <authorList>
            <person name="Corre E."/>
            <person name="Pelletier E."/>
            <person name="Niang G."/>
            <person name="Scheremetjew M."/>
            <person name="Finn R."/>
            <person name="Kale V."/>
            <person name="Holt S."/>
            <person name="Cochrane G."/>
            <person name="Meng A."/>
            <person name="Brown T."/>
            <person name="Cohen L."/>
        </authorList>
    </citation>
    <scope>NUCLEOTIDE SEQUENCE</scope>
    <source>
        <strain evidence="7">CCCM811</strain>
    </source>
</reference>
<dbReference type="EMBL" id="HBIV01036167">
    <property type="protein sequence ID" value="CAE0674052.1"/>
    <property type="molecule type" value="Transcribed_RNA"/>
</dbReference>
<comment type="subcellular location">
    <subcellularLocation>
        <location evidence="1">Nucleus</location>
    </subcellularLocation>
</comment>
<evidence type="ECO:0000256" key="1">
    <source>
        <dbReference type="ARBA" id="ARBA00004123"/>
    </source>
</evidence>
<dbReference type="PANTHER" id="PTHR23405">
    <property type="entry name" value="MAINTENANCE OF KILLER 16 MAK16 PROTEIN-RELATED"/>
    <property type="match status" value="1"/>
</dbReference>
<dbReference type="GO" id="GO:0030687">
    <property type="term" value="C:preribosome, large subunit precursor"/>
    <property type="evidence" value="ECO:0007669"/>
    <property type="project" value="TreeGrafter"/>
</dbReference>
<dbReference type="PIRSF" id="PIRSF003352">
    <property type="entry name" value="MAK16"/>
    <property type="match status" value="1"/>
</dbReference>
<proteinExistence type="inferred from homology"/>
<dbReference type="FunFam" id="3.30.390.110:FF:000001">
    <property type="entry name" value="Protein MAK16 homolog"/>
    <property type="match status" value="1"/>
</dbReference>
<dbReference type="AlphaFoldDB" id="A0A7S3Z774"/>
<dbReference type="InterPro" id="IPR029004">
    <property type="entry name" value="Ribosomal_eL28/Mak16"/>
</dbReference>
<keyword evidence="3 4" id="KW-0539">Nucleus</keyword>
<dbReference type="InterPro" id="IPR006958">
    <property type="entry name" value="Mak16"/>
</dbReference>
<sequence length="310" mass="36089">MQHDEVIWQVINQGFCSYKVRTKLQGKDTQNFCRNKYNVTGLCNRQSCPLANSRYSTVIEKEGWCYLMIKTIERAHTPKNLWERIKLPKNYAQALALIDKHLEYFPKTLIHRNKQRLTKIHQYLIRMRKLQLKVQPKIVGEAKKITRREKRREQKAEKIALIDRAIKAELVQRLKSGLYDGIVNFPNQVYKDALADVGGEEQREDETEAADEGDEKASTTAQGGGEEGEDEDEEGVGEVEYVEAYDDDFEAFEDDVEGLGEMLRARPRGEDDDDEDGNEDESSSSKRPKKRRKRQKAREIEYEVEREITR</sequence>
<dbReference type="Pfam" id="PF04874">
    <property type="entry name" value="Mak16"/>
    <property type="match status" value="1"/>
</dbReference>
<dbReference type="Gene3D" id="3.30.390.110">
    <property type="match status" value="1"/>
</dbReference>
<dbReference type="GO" id="GO:0000470">
    <property type="term" value="P:maturation of LSU-rRNA"/>
    <property type="evidence" value="ECO:0007669"/>
    <property type="project" value="TreeGrafter"/>
</dbReference>
<feature type="region of interest" description="Disordered" evidence="5">
    <location>
        <begin position="197"/>
        <end position="310"/>
    </location>
</feature>
<evidence type="ECO:0000313" key="7">
    <source>
        <dbReference type="EMBL" id="CAE0674052.1"/>
    </source>
</evidence>
<evidence type="ECO:0000259" key="6">
    <source>
        <dbReference type="Pfam" id="PF01778"/>
    </source>
</evidence>
<dbReference type="PANTHER" id="PTHR23405:SF4">
    <property type="entry name" value="PROTEIN MAK16 HOMOLOG"/>
    <property type="match status" value="1"/>
</dbReference>
<feature type="compositionally biased region" description="Acidic residues" evidence="5">
    <location>
        <begin position="226"/>
        <end position="258"/>
    </location>
</feature>
<name>A0A7S3Z774_9EUKA</name>
<comment type="similarity">
    <text evidence="2 4">Belongs to the MAK16 family.</text>
</comment>
<gene>
    <name evidence="7" type="ORF">LGLO00237_LOCUS25826</name>
</gene>
<dbReference type="GO" id="GO:0005730">
    <property type="term" value="C:nucleolus"/>
    <property type="evidence" value="ECO:0007669"/>
    <property type="project" value="UniProtKB-UniRule"/>
</dbReference>
<feature type="domain" description="Ribosomal eL28/Mak16" evidence="6">
    <location>
        <begin position="6"/>
        <end position="123"/>
    </location>
</feature>
<evidence type="ECO:0000256" key="5">
    <source>
        <dbReference type="SAM" id="MobiDB-lite"/>
    </source>
</evidence>
<feature type="compositionally biased region" description="Acidic residues" evidence="5">
    <location>
        <begin position="270"/>
        <end position="282"/>
    </location>
</feature>
<accession>A0A7S3Z774</accession>
<feature type="compositionally biased region" description="Acidic residues" evidence="5">
    <location>
        <begin position="198"/>
        <end position="214"/>
    </location>
</feature>
<protein>
    <recommendedName>
        <fullName evidence="4">Protein MAK16 homolog</fullName>
    </recommendedName>
</protein>
<evidence type="ECO:0000256" key="3">
    <source>
        <dbReference type="ARBA" id="ARBA00023242"/>
    </source>
</evidence>
<dbReference type="Pfam" id="PF01778">
    <property type="entry name" value="Ribosomal_L28e"/>
    <property type="match status" value="1"/>
</dbReference>
<evidence type="ECO:0000256" key="2">
    <source>
        <dbReference type="ARBA" id="ARBA00005514"/>
    </source>
</evidence>
<evidence type="ECO:0000256" key="4">
    <source>
        <dbReference type="PIRNR" id="PIRNR003352"/>
    </source>
</evidence>
<feature type="compositionally biased region" description="Basic residues" evidence="5">
    <location>
        <begin position="286"/>
        <end position="296"/>
    </location>
</feature>